<dbReference type="AlphaFoldDB" id="A0AAV7JND9"/>
<evidence type="ECO:0000313" key="3">
    <source>
        <dbReference type="Proteomes" id="UP001165289"/>
    </source>
</evidence>
<feature type="region of interest" description="Disordered" evidence="1">
    <location>
        <begin position="1"/>
        <end position="42"/>
    </location>
</feature>
<reference evidence="2 3" key="1">
    <citation type="journal article" date="2023" name="BMC Biol.">
        <title>The compact genome of the sponge Oopsacas minuta (Hexactinellida) is lacking key metazoan core genes.</title>
        <authorList>
            <person name="Santini S."/>
            <person name="Schenkelaars Q."/>
            <person name="Jourda C."/>
            <person name="Duchesne M."/>
            <person name="Belahbib H."/>
            <person name="Rocher C."/>
            <person name="Selva M."/>
            <person name="Riesgo A."/>
            <person name="Vervoort M."/>
            <person name="Leys S.P."/>
            <person name="Kodjabachian L."/>
            <person name="Le Bivic A."/>
            <person name="Borchiellini C."/>
            <person name="Claverie J.M."/>
            <person name="Renard E."/>
        </authorList>
    </citation>
    <scope>NUCLEOTIDE SEQUENCE [LARGE SCALE GENOMIC DNA]</scope>
    <source>
        <strain evidence="2">SPO-2</strain>
    </source>
</reference>
<dbReference type="Proteomes" id="UP001165289">
    <property type="component" value="Unassembled WGS sequence"/>
</dbReference>
<evidence type="ECO:0000313" key="2">
    <source>
        <dbReference type="EMBL" id="KAI6650473.1"/>
    </source>
</evidence>
<evidence type="ECO:0000256" key="1">
    <source>
        <dbReference type="SAM" id="MobiDB-lite"/>
    </source>
</evidence>
<accession>A0AAV7JND9</accession>
<organism evidence="2 3">
    <name type="scientific">Oopsacas minuta</name>
    <dbReference type="NCBI Taxonomy" id="111878"/>
    <lineage>
        <taxon>Eukaryota</taxon>
        <taxon>Metazoa</taxon>
        <taxon>Porifera</taxon>
        <taxon>Hexactinellida</taxon>
        <taxon>Hexasterophora</taxon>
        <taxon>Lyssacinosida</taxon>
        <taxon>Leucopsacidae</taxon>
        <taxon>Oopsacas</taxon>
    </lineage>
</organism>
<comment type="caution">
    <text evidence="2">The sequence shown here is derived from an EMBL/GenBank/DDBJ whole genome shotgun (WGS) entry which is preliminary data.</text>
</comment>
<protein>
    <submittedName>
        <fullName evidence="2">Uncharacterized protein</fullName>
    </submittedName>
</protein>
<proteinExistence type="predicted"/>
<gene>
    <name evidence="2" type="ORF">LOD99_5910</name>
</gene>
<sequence>MATSPEKIPSNYGASTIMDRDNNYRDSQDGQIPSDMIPSKKRKFPEYIEEMDPKTVRKSQTTNLEIRQEITKDAYMQERSVSFQEENSVESWSTISENIYDRSSSISNIKKPDPELFQPESVKQEMNPPKLNTETETNRADSLEYKKHITPPVSTSHNQTEDALSFIDNVFSEIASRHLVMIEDNWSKCAIAPIPGINLIAVCKNLEIHDTLKTIICPMGMFVGANGYCSVDREIYRLTCPQCKFKIIPDNSLCLAFYQCKYTITYQTEKMNSKSGETIEGIVKDNELVYGRVFNTDGTPFNYLEVVVE</sequence>
<keyword evidence="3" id="KW-1185">Reference proteome</keyword>
<feature type="compositionally biased region" description="Basic and acidic residues" evidence="1">
    <location>
        <begin position="18"/>
        <end position="28"/>
    </location>
</feature>
<dbReference type="EMBL" id="JAKMXF010000311">
    <property type="protein sequence ID" value="KAI6650473.1"/>
    <property type="molecule type" value="Genomic_DNA"/>
</dbReference>
<name>A0AAV7JND9_9METZ</name>